<keyword evidence="2" id="KW-1185">Reference proteome</keyword>
<evidence type="ECO:0000313" key="1">
    <source>
        <dbReference type="EnsemblPlants" id="OPUNC07G08780.1"/>
    </source>
</evidence>
<dbReference type="HOGENOM" id="CLU_2626253_0_0_1"/>
<dbReference type="Proteomes" id="UP000026962">
    <property type="component" value="Chromosome 7"/>
</dbReference>
<accession>A0A0E0LJ48</accession>
<dbReference type="OMA" id="CKTACRT"/>
<reference evidence="1" key="1">
    <citation type="submission" date="2015-04" db="UniProtKB">
        <authorList>
            <consortium name="EnsemblPlants"/>
        </authorList>
    </citation>
    <scope>IDENTIFICATION</scope>
</reference>
<dbReference type="AlphaFoldDB" id="A0A0E0LJ48"/>
<reference evidence="1" key="2">
    <citation type="submission" date="2018-05" db="EMBL/GenBank/DDBJ databases">
        <title>OpunRS2 (Oryza punctata Reference Sequence Version 2).</title>
        <authorList>
            <person name="Zhang J."/>
            <person name="Kudrna D."/>
            <person name="Lee S."/>
            <person name="Talag J."/>
            <person name="Welchert J."/>
            <person name="Wing R.A."/>
        </authorList>
    </citation>
    <scope>NUCLEOTIDE SEQUENCE [LARGE SCALE GENOMIC DNA]</scope>
</reference>
<organism evidence="1">
    <name type="scientific">Oryza punctata</name>
    <name type="common">Red rice</name>
    <dbReference type="NCBI Taxonomy" id="4537"/>
    <lineage>
        <taxon>Eukaryota</taxon>
        <taxon>Viridiplantae</taxon>
        <taxon>Streptophyta</taxon>
        <taxon>Embryophyta</taxon>
        <taxon>Tracheophyta</taxon>
        <taxon>Spermatophyta</taxon>
        <taxon>Magnoliopsida</taxon>
        <taxon>Liliopsida</taxon>
        <taxon>Poales</taxon>
        <taxon>Poaceae</taxon>
        <taxon>BOP clade</taxon>
        <taxon>Oryzoideae</taxon>
        <taxon>Oryzeae</taxon>
        <taxon>Oryzinae</taxon>
        <taxon>Oryza</taxon>
    </lineage>
</organism>
<name>A0A0E0LJ48_ORYPU</name>
<proteinExistence type="predicted"/>
<protein>
    <submittedName>
        <fullName evidence="1">Uncharacterized protein</fullName>
    </submittedName>
</protein>
<dbReference type="Gramene" id="OPUNC07G08780.1">
    <property type="protein sequence ID" value="OPUNC07G08780.1"/>
    <property type="gene ID" value="OPUNC07G08780"/>
</dbReference>
<evidence type="ECO:0000313" key="2">
    <source>
        <dbReference type="Proteomes" id="UP000026962"/>
    </source>
</evidence>
<dbReference type="EnsemblPlants" id="OPUNC07G08780.1">
    <property type="protein sequence ID" value="OPUNC07G08780.1"/>
    <property type="gene ID" value="OPUNC07G08780"/>
</dbReference>
<sequence length="78" mass="8762">MEALHLEVSKAEVNALKQSQRFAREMAKATEFCKTACRTLRLALTNMGARVRAAFTMGLLQQFGCEHIAEFPNFAKEV</sequence>